<dbReference type="GO" id="GO:0015288">
    <property type="term" value="F:porin activity"/>
    <property type="evidence" value="ECO:0007669"/>
    <property type="project" value="UniProtKB-KW"/>
</dbReference>
<keyword evidence="3" id="KW-0813">Transport</keyword>
<evidence type="ECO:0000256" key="6">
    <source>
        <dbReference type="ARBA" id="ARBA00022729"/>
    </source>
</evidence>
<evidence type="ECO:0000256" key="4">
    <source>
        <dbReference type="ARBA" id="ARBA00022452"/>
    </source>
</evidence>
<dbReference type="InterPro" id="IPR023614">
    <property type="entry name" value="Porin_dom_sf"/>
</dbReference>
<feature type="domain" description="Porin" evidence="11">
    <location>
        <begin position="60"/>
        <end position="423"/>
    </location>
</feature>
<keyword evidence="10" id="KW-0998">Cell outer membrane</keyword>
<evidence type="ECO:0000313" key="13">
    <source>
        <dbReference type="Proteomes" id="UP000261948"/>
    </source>
</evidence>
<dbReference type="OrthoDB" id="6975458at2"/>
<dbReference type="GO" id="GO:0046930">
    <property type="term" value="C:pore complex"/>
    <property type="evidence" value="ECO:0007669"/>
    <property type="project" value="UniProtKB-KW"/>
</dbReference>
<dbReference type="InterPro" id="IPR001702">
    <property type="entry name" value="Porin_Gram-ve"/>
</dbReference>
<organism evidence="12 13">
    <name type="scientific">Comamonas testosteroni</name>
    <name type="common">Pseudomonas testosteroni</name>
    <dbReference type="NCBI Taxonomy" id="285"/>
    <lineage>
        <taxon>Bacteria</taxon>
        <taxon>Pseudomonadati</taxon>
        <taxon>Pseudomonadota</taxon>
        <taxon>Betaproteobacteria</taxon>
        <taxon>Burkholderiales</taxon>
        <taxon>Comamonadaceae</taxon>
        <taxon>Comamonas</taxon>
    </lineage>
</organism>
<dbReference type="PRINTS" id="PR00182">
    <property type="entry name" value="ECOLNEIPORIN"/>
</dbReference>
<comment type="subcellular location">
    <subcellularLocation>
        <location evidence="1">Cell outer membrane</location>
        <topology evidence="1">Multi-pass membrane protein</topology>
    </subcellularLocation>
</comment>
<evidence type="ECO:0000256" key="9">
    <source>
        <dbReference type="ARBA" id="ARBA00023136"/>
    </source>
</evidence>
<protein>
    <submittedName>
        <fullName evidence="12">Porin</fullName>
    </submittedName>
</protein>
<dbReference type="EMBL" id="QURR01000030">
    <property type="protein sequence ID" value="RGE41147.1"/>
    <property type="molecule type" value="Genomic_DNA"/>
</dbReference>
<dbReference type="InterPro" id="IPR002299">
    <property type="entry name" value="Porin_Neis"/>
</dbReference>
<evidence type="ECO:0000256" key="5">
    <source>
        <dbReference type="ARBA" id="ARBA00022692"/>
    </source>
</evidence>
<keyword evidence="4" id="KW-1134">Transmembrane beta strand</keyword>
<evidence type="ECO:0000256" key="3">
    <source>
        <dbReference type="ARBA" id="ARBA00022448"/>
    </source>
</evidence>
<name>A0A373FB08_COMTE</name>
<dbReference type="PANTHER" id="PTHR34501:SF9">
    <property type="entry name" value="MAJOR OUTER MEMBRANE PROTEIN P.IA"/>
    <property type="match status" value="1"/>
</dbReference>
<dbReference type="SUPFAM" id="SSF56935">
    <property type="entry name" value="Porins"/>
    <property type="match status" value="1"/>
</dbReference>
<evidence type="ECO:0000313" key="12">
    <source>
        <dbReference type="EMBL" id="RGE41147.1"/>
    </source>
</evidence>
<keyword evidence="5" id="KW-0812">Transmembrane</keyword>
<dbReference type="PANTHER" id="PTHR34501">
    <property type="entry name" value="PROTEIN YDDL-RELATED"/>
    <property type="match status" value="1"/>
</dbReference>
<dbReference type="AlphaFoldDB" id="A0A373FB08"/>
<dbReference type="CDD" id="cd00342">
    <property type="entry name" value="gram_neg_porins"/>
    <property type="match status" value="1"/>
</dbReference>
<evidence type="ECO:0000256" key="2">
    <source>
        <dbReference type="ARBA" id="ARBA00011233"/>
    </source>
</evidence>
<evidence type="ECO:0000256" key="1">
    <source>
        <dbReference type="ARBA" id="ARBA00004571"/>
    </source>
</evidence>
<sequence>MACELNGVKRKTAKSPIRKLPGMQRHGCMHYITTGDKTMPVHLTALHSPKRPALCAIAAATTALFMTTPVLAQSSVTLYGTLDSGVLSMSNYSAGTGYLPTTAHHGSAVKAKDGGLGASNWGLRGTEDLGGGLRANFQLQGNLNTTNGGTGGANASGSTSFFNQLSVVGLSGGFGEVRLGRQFSPAAYAMQYTDARGLRYFGSALTALVGMNTASKAWIGNNSNVAFGTIYNENAIVYTTPNWNGLKLDFAYAFGESGGKANSQQSVTALYHSGGLKLSAIYYNGYGNNQANAAAIYGAALGNADAGAAAARAAGFSSTANTNRLYSLGAQYSSGPYTISGQYYAARNPSHVVMPGGSDSLDMWNFGLGWRPVPYLNFSTAYYYVKDNKNAGHKASQFVIGAEYLLSKRTWAYLQGAYVSNDGANMALSPMYASPVAAGKNVHAVMVGLRHSF</sequence>
<dbReference type="Proteomes" id="UP000261948">
    <property type="component" value="Unassembled WGS sequence"/>
</dbReference>
<keyword evidence="7" id="KW-0406">Ion transport</keyword>
<keyword evidence="6" id="KW-0732">Signal</keyword>
<dbReference type="Pfam" id="PF13609">
    <property type="entry name" value="Porin_4"/>
    <property type="match status" value="1"/>
</dbReference>
<comment type="caution">
    <text evidence="12">The sequence shown here is derived from an EMBL/GenBank/DDBJ whole genome shotgun (WGS) entry which is preliminary data.</text>
</comment>
<keyword evidence="9" id="KW-0472">Membrane</keyword>
<dbReference type="InterPro" id="IPR033900">
    <property type="entry name" value="Gram_neg_porin_domain"/>
</dbReference>
<comment type="subunit">
    <text evidence="2">Homotrimer.</text>
</comment>
<gene>
    <name evidence="12" type="ORF">DZC30_18920</name>
</gene>
<accession>A0A373FB08</accession>
<dbReference type="Gene3D" id="2.40.160.10">
    <property type="entry name" value="Porin"/>
    <property type="match status" value="1"/>
</dbReference>
<keyword evidence="13" id="KW-1185">Reference proteome</keyword>
<proteinExistence type="predicted"/>
<evidence type="ECO:0000256" key="7">
    <source>
        <dbReference type="ARBA" id="ARBA00023065"/>
    </source>
</evidence>
<dbReference type="GO" id="GO:0009279">
    <property type="term" value="C:cell outer membrane"/>
    <property type="evidence" value="ECO:0007669"/>
    <property type="project" value="UniProtKB-SubCell"/>
</dbReference>
<dbReference type="GO" id="GO:0034220">
    <property type="term" value="P:monoatomic ion transmembrane transport"/>
    <property type="evidence" value="ECO:0007669"/>
    <property type="project" value="InterPro"/>
</dbReference>
<dbReference type="PRINTS" id="PR00184">
    <property type="entry name" value="NEISSPPORIN"/>
</dbReference>
<dbReference type="InterPro" id="IPR050298">
    <property type="entry name" value="Gram-neg_bact_OMP"/>
</dbReference>
<evidence type="ECO:0000256" key="8">
    <source>
        <dbReference type="ARBA" id="ARBA00023114"/>
    </source>
</evidence>
<evidence type="ECO:0000256" key="10">
    <source>
        <dbReference type="ARBA" id="ARBA00023237"/>
    </source>
</evidence>
<evidence type="ECO:0000259" key="11">
    <source>
        <dbReference type="Pfam" id="PF13609"/>
    </source>
</evidence>
<keyword evidence="8" id="KW-0626">Porin</keyword>
<reference evidence="12 13" key="1">
    <citation type="submission" date="2018-08" db="EMBL/GenBank/DDBJ databases">
        <title>Comamonas testosteroni strain SWCO2.</title>
        <authorList>
            <person name="Jiang N."/>
            <person name="Zhang X.Z."/>
        </authorList>
    </citation>
    <scope>NUCLEOTIDE SEQUENCE [LARGE SCALE GENOMIC DNA]</scope>
    <source>
        <strain evidence="12 13">SWCO2</strain>
    </source>
</reference>